<dbReference type="Gene3D" id="3.10.20.310">
    <property type="entry name" value="membrane protein fhac"/>
    <property type="match status" value="1"/>
</dbReference>
<evidence type="ECO:0000256" key="7">
    <source>
        <dbReference type="ARBA" id="ARBA00023306"/>
    </source>
</evidence>
<feature type="compositionally biased region" description="Basic and acidic residues" evidence="9">
    <location>
        <begin position="89"/>
        <end position="108"/>
    </location>
</feature>
<sequence>MDNHNDIDELKQKLKQRERDKKACKLEERLQQDTPPPVEKPKKSVDKRTSNVDGENRKEVPRSRTGKEAVIPDEEIETFHQGKTISFRMGEKPTKNDGSKKDKDIPERKKAKLKMPVLTRTHLFLGIIITLLLAVCGLIYYAVSSASDVKEIALEGNEMISDQEVMERLQFEEGDKMFSANLSRAEENIAMLPAIDEVTIERQWLNTINVSISERESVAYVASGDLFYPVLENAQVLRGHPALPETAPILHFFEGQEFDALIDNLNKMEREVLEGISEIYYRPSENTDTRIHIFMNNGQEIVADYRTIDEKMDYYLSMQEEIGEPGGGIIDIEIGSSFLPYGSEEADDVKKGIYENPVKPRYIEDIEKTLGDLKSQLTSIGEENE</sequence>
<dbReference type="PANTHER" id="PTHR37820">
    <property type="entry name" value="CELL DIVISION PROTEIN DIVIB"/>
    <property type="match status" value="1"/>
</dbReference>
<comment type="function">
    <text evidence="8">Cell division protein that may be involved in stabilizing or promoting the assembly of the division complex.</text>
</comment>
<feature type="compositionally biased region" description="Basic and acidic residues" evidence="9">
    <location>
        <begin position="39"/>
        <end position="67"/>
    </location>
</feature>
<dbReference type="Pfam" id="PF08478">
    <property type="entry name" value="POTRA_1"/>
    <property type="match status" value="1"/>
</dbReference>
<dbReference type="InterPro" id="IPR026580">
    <property type="entry name" value="DivIB"/>
</dbReference>
<gene>
    <name evidence="8" type="primary">divIB</name>
    <name evidence="11" type="ORF">GCM10022378_05830</name>
</gene>
<organism evidence="11 12">
    <name type="scientific">Salinicoccus jeotgali</name>
    <dbReference type="NCBI Taxonomy" id="381634"/>
    <lineage>
        <taxon>Bacteria</taxon>
        <taxon>Bacillati</taxon>
        <taxon>Bacillota</taxon>
        <taxon>Bacilli</taxon>
        <taxon>Bacillales</taxon>
        <taxon>Staphylococcaceae</taxon>
        <taxon>Salinicoccus</taxon>
    </lineage>
</organism>
<name>A0ABP7EKT4_9STAP</name>
<protein>
    <recommendedName>
        <fullName evidence="8">Cell division protein DivIB</fullName>
    </recommendedName>
</protein>
<evidence type="ECO:0000256" key="3">
    <source>
        <dbReference type="ARBA" id="ARBA00022618"/>
    </source>
</evidence>
<accession>A0ABP7EKT4</accession>
<feature type="compositionally biased region" description="Basic and acidic residues" evidence="9">
    <location>
        <begin position="1"/>
        <end position="31"/>
    </location>
</feature>
<comment type="similarity">
    <text evidence="8">Belongs to the FtsQ/DivIB family. DivIB subfamily.</text>
</comment>
<proteinExistence type="inferred from homology"/>
<keyword evidence="3 8" id="KW-0132">Cell division</keyword>
<keyword evidence="4 8" id="KW-0812">Transmembrane</keyword>
<evidence type="ECO:0000256" key="5">
    <source>
        <dbReference type="ARBA" id="ARBA00022989"/>
    </source>
</evidence>
<evidence type="ECO:0000259" key="10">
    <source>
        <dbReference type="PROSITE" id="PS51779"/>
    </source>
</evidence>
<evidence type="ECO:0000313" key="11">
    <source>
        <dbReference type="EMBL" id="GAA3718428.1"/>
    </source>
</evidence>
<keyword evidence="7 8" id="KW-0131">Cell cycle</keyword>
<dbReference type="InterPro" id="IPR005548">
    <property type="entry name" value="Cell_div_FtsQ/DivIB_C"/>
</dbReference>
<dbReference type="PANTHER" id="PTHR37820:SF1">
    <property type="entry name" value="CELL DIVISION PROTEIN FTSQ"/>
    <property type="match status" value="1"/>
</dbReference>
<dbReference type="HAMAP" id="MF_00912">
    <property type="entry name" value="DivIB"/>
    <property type="match status" value="1"/>
</dbReference>
<dbReference type="Pfam" id="PF03799">
    <property type="entry name" value="FtsQ_DivIB_C"/>
    <property type="match status" value="1"/>
</dbReference>
<keyword evidence="6 8" id="KW-0472">Membrane</keyword>
<dbReference type="EMBL" id="BAABCK010000013">
    <property type="protein sequence ID" value="GAA3718428.1"/>
    <property type="molecule type" value="Genomic_DNA"/>
</dbReference>
<evidence type="ECO:0000256" key="6">
    <source>
        <dbReference type="ARBA" id="ARBA00023136"/>
    </source>
</evidence>
<keyword evidence="5 8" id="KW-1133">Transmembrane helix</keyword>
<dbReference type="Proteomes" id="UP001500920">
    <property type="component" value="Unassembled WGS sequence"/>
</dbReference>
<evidence type="ECO:0000313" key="12">
    <source>
        <dbReference type="Proteomes" id="UP001500920"/>
    </source>
</evidence>
<reference evidence="12" key="1">
    <citation type="journal article" date="2019" name="Int. J. Syst. Evol. Microbiol.">
        <title>The Global Catalogue of Microorganisms (GCM) 10K type strain sequencing project: providing services to taxonomists for standard genome sequencing and annotation.</title>
        <authorList>
            <consortium name="The Broad Institute Genomics Platform"/>
            <consortium name="The Broad Institute Genome Sequencing Center for Infectious Disease"/>
            <person name="Wu L."/>
            <person name="Ma J."/>
        </authorList>
    </citation>
    <scope>NUCLEOTIDE SEQUENCE [LARGE SCALE GENOMIC DNA]</scope>
    <source>
        <strain evidence="12">JCM 16981</strain>
    </source>
</reference>
<comment type="caution">
    <text evidence="11">The sequence shown here is derived from an EMBL/GenBank/DDBJ whole genome shotgun (WGS) entry which is preliminary data.</text>
</comment>
<evidence type="ECO:0000256" key="9">
    <source>
        <dbReference type="SAM" id="MobiDB-lite"/>
    </source>
</evidence>
<evidence type="ECO:0000256" key="2">
    <source>
        <dbReference type="ARBA" id="ARBA00022475"/>
    </source>
</evidence>
<dbReference type="RefSeq" id="WP_344701245.1">
    <property type="nucleotide sequence ID" value="NZ_BAABCK010000013.1"/>
</dbReference>
<feature type="domain" description="POTRA" evidence="10">
    <location>
        <begin position="147"/>
        <end position="215"/>
    </location>
</feature>
<feature type="region of interest" description="Disordered" evidence="9">
    <location>
        <begin position="1"/>
        <end position="108"/>
    </location>
</feature>
<dbReference type="InterPro" id="IPR013685">
    <property type="entry name" value="POTRA_FtsQ_type"/>
</dbReference>
<dbReference type="InterPro" id="IPR034746">
    <property type="entry name" value="POTRA"/>
</dbReference>
<evidence type="ECO:0000256" key="1">
    <source>
        <dbReference type="ARBA" id="ARBA00004370"/>
    </source>
</evidence>
<feature type="transmembrane region" description="Helical" evidence="8">
    <location>
        <begin position="123"/>
        <end position="143"/>
    </location>
</feature>
<dbReference type="Gene3D" id="3.40.50.10960">
    <property type="match status" value="1"/>
</dbReference>
<dbReference type="InterPro" id="IPR050487">
    <property type="entry name" value="FtsQ_DivIB"/>
</dbReference>
<comment type="subcellular location">
    <subcellularLocation>
        <location evidence="8">Cell membrane</location>
        <topology evidence="8">Single-pass type II membrane protein</topology>
    </subcellularLocation>
    <subcellularLocation>
        <location evidence="1">Membrane</location>
    </subcellularLocation>
    <text evidence="8">Localizes to the division septum.</text>
</comment>
<keyword evidence="2 8" id="KW-1003">Cell membrane</keyword>
<evidence type="ECO:0000256" key="4">
    <source>
        <dbReference type="ARBA" id="ARBA00022692"/>
    </source>
</evidence>
<dbReference type="PROSITE" id="PS51779">
    <property type="entry name" value="POTRA"/>
    <property type="match status" value="1"/>
</dbReference>
<evidence type="ECO:0000256" key="8">
    <source>
        <dbReference type="HAMAP-Rule" id="MF_00912"/>
    </source>
</evidence>
<keyword evidence="12" id="KW-1185">Reference proteome</keyword>